<feature type="transmembrane region" description="Helical" evidence="2">
    <location>
        <begin position="285"/>
        <end position="303"/>
    </location>
</feature>
<comment type="caution">
    <text evidence="3">The sequence shown here is derived from an EMBL/GenBank/DDBJ whole genome shotgun (WGS) entry which is preliminary data.</text>
</comment>
<protein>
    <submittedName>
        <fullName evidence="3">Uncharacterized protein</fullName>
    </submittedName>
</protein>
<organism evidence="3 4">
    <name type="scientific">Hibiscus sabdariffa</name>
    <name type="common">roselle</name>
    <dbReference type="NCBI Taxonomy" id="183260"/>
    <lineage>
        <taxon>Eukaryota</taxon>
        <taxon>Viridiplantae</taxon>
        <taxon>Streptophyta</taxon>
        <taxon>Embryophyta</taxon>
        <taxon>Tracheophyta</taxon>
        <taxon>Spermatophyta</taxon>
        <taxon>Magnoliopsida</taxon>
        <taxon>eudicotyledons</taxon>
        <taxon>Gunneridae</taxon>
        <taxon>Pentapetalae</taxon>
        <taxon>rosids</taxon>
        <taxon>malvids</taxon>
        <taxon>Malvales</taxon>
        <taxon>Malvaceae</taxon>
        <taxon>Malvoideae</taxon>
        <taxon>Hibiscus</taxon>
    </lineage>
</organism>
<feature type="transmembrane region" description="Helical" evidence="2">
    <location>
        <begin position="323"/>
        <end position="340"/>
    </location>
</feature>
<keyword evidence="2" id="KW-1133">Transmembrane helix</keyword>
<proteinExistence type="predicted"/>
<evidence type="ECO:0000256" key="1">
    <source>
        <dbReference type="SAM" id="MobiDB-lite"/>
    </source>
</evidence>
<dbReference type="Proteomes" id="UP001396334">
    <property type="component" value="Unassembled WGS sequence"/>
</dbReference>
<evidence type="ECO:0000313" key="4">
    <source>
        <dbReference type="Proteomes" id="UP001396334"/>
    </source>
</evidence>
<keyword evidence="2" id="KW-0812">Transmembrane</keyword>
<keyword evidence="2" id="KW-0472">Membrane</keyword>
<feature type="transmembrane region" description="Helical" evidence="2">
    <location>
        <begin position="445"/>
        <end position="467"/>
    </location>
</feature>
<reference evidence="3 4" key="1">
    <citation type="journal article" date="2024" name="G3 (Bethesda)">
        <title>Genome assembly of Hibiscus sabdariffa L. provides insights into metabolisms of medicinal natural products.</title>
        <authorList>
            <person name="Kim T."/>
        </authorList>
    </citation>
    <scope>NUCLEOTIDE SEQUENCE [LARGE SCALE GENOMIC DNA]</scope>
    <source>
        <strain evidence="3">TK-2024</strain>
        <tissue evidence="3">Old leaves</tissue>
    </source>
</reference>
<dbReference type="EMBL" id="JBBPBN010000024">
    <property type="protein sequence ID" value="KAK9009198.1"/>
    <property type="molecule type" value="Genomic_DNA"/>
</dbReference>
<feature type="compositionally biased region" description="Polar residues" evidence="1">
    <location>
        <begin position="576"/>
        <end position="590"/>
    </location>
</feature>
<sequence length="717" mass="78016">MWNRRNHLVHDSHLQPVWATIMAATLLHEDFLSANDSVRRPSSGPVFSPGVWSPPPSGTVAISVDGAFTTDHALCSDRCSGDCSYWRAVDVVSVGGGGGFLGHPLEPPFGSFSNPLSPTMEISFGRLQLPLVNDAYLVTSTLLDRFRSTDALLGVLSSYHQSRRFSPLQVPHRRCTWEARGPHDMFQRSVPSPGFLERTSVSIQNPGVQLRTGPSPWLGRLFCLIGLARTRIYSAHLAHWNVLTWPACHLMGWICSVCLLLLDWPIFCSYATAHIAMGHHLCLRWTYLMLHNFKALGAFSALLNRATYMFPAGLLTGYYYNRAIIIFGFLALGGPIHVWIRLQSGHNYSWTVFGRPISWPDPHIDVGHFLLSVGRPTRDVSMGPCILSQWTSAVATSEQPNADVVLSVTLQRAAPVCIRPPWATILSLWTQSFLQPGWHIELRHAAWPLLQVTYTSPFLFLVFLLLLTHCRDLPLPLSCPLVSHVPHFSSSSPGYLKNSAPALTLTTNSHLHSLINYLNLLLISFYIMESEILSAMENLTFTAEETGEIITETQQPRPGPWKRSGIEYFTKQIPVQSESTPEASSPNFSNEGAATGTAARRTDSSTAGGMALSDVGHANSNPSQGLRGAGTETNATNLSAPVDATAKGDPLPAIVTAAPSGIEPHVVVVPEAIANLGGDSRTAAKGSLSAAPSESDLPAHGTAPLQVECTISKDLLT</sequence>
<evidence type="ECO:0000313" key="3">
    <source>
        <dbReference type="EMBL" id="KAK9009198.1"/>
    </source>
</evidence>
<keyword evidence="4" id="KW-1185">Reference proteome</keyword>
<accession>A0ABR2R8B5</accession>
<feature type="compositionally biased region" description="Low complexity" evidence="1">
    <location>
        <begin position="592"/>
        <end position="608"/>
    </location>
</feature>
<name>A0ABR2R8B5_9ROSI</name>
<evidence type="ECO:0000256" key="2">
    <source>
        <dbReference type="SAM" id="Phobius"/>
    </source>
</evidence>
<gene>
    <name evidence="3" type="ORF">V6N11_035743</name>
</gene>
<feature type="region of interest" description="Disordered" evidence="1">
    <location>
        <begin position="576"/>
        <end position="636"/>
    </location>
</feature>